<dbReference type="EMBL" id="NPCC01000015">
    <property type="protein sequence ID" value="PAE88438.1"/>
    <property type="molecule type" value="Genomic_DNA"/>
</dbReference>
<evidence type="ECO:0000259" key="6">
    <source>
        <dbReference type="Pfam" id="PF00294"/>
    </source>
</evidence>
<dbReference type="GO" id="GO:0016301">
    <property type="term" value="F:kinase activity"/>
    <property type="evidence" value="ECO:0007669"/>
    <property type="project" value="UniProtKB-KW"/>
</dbReference>
<evidence type="ECO:0000256" key="4">
    <source>
        <dbReference type="ARBA" id="ARBA00022777"/>
    </source>
</evidence>
<comment type="similarity">
    <text evidence="1">Belongs to the carbohydrate kinase PfkB family.</text>
</comment>
<proteinExistence type="inferred from homology"/>
<evidence type="ECO:0000313" key="7">
    <source>
        <dbReference type="EMBL" id="PAE88438.1"/>
    </source>
</evidence>
<sequence>MDVVSIGETMVLFAPKEDGQLRYASNFSARVAGAETNTLIGLAKLGHKTGWISRVGNDELGAKIIQSVRGEGVDTTYVTIDEQAPTGLFLKEQTTVKTANILYYRKGSAASRLEPGDIDEAYIKEAKFLYLTGITPLLSESCEQATFVLAEMAKKHHVKIVFDPNIRKKLLTEEKQKRLLERLIGMADIVLPGSGEGQYLFGTNNSEEIADRCLRLGARLAVVKLGEKGAYYKSAKQSGYIAPFPVKEVVDPIGAGDGFAAGVLSGLLDGQAIEEAVRRGCAIGAFVTQVHGDIEGLPSRQTLHAFQQDGEDVNR</sequence>
<organism evidence="7 8">
    <name type="scientific">Shouchella clausii</name>
    <name type="common">Alkalihalobacillus clausii</name>
    <dbReference type="NCBI Taxonomy" id="79880"/>
    <lineage>
        <taxon>Bacteria</taxon>
        <taxon>Bacillati</taxon>
        <taxon>Bacillota</taxon>
        <taxon>Bacilli</taxon>
        <taxon>Bacillales</taxon>
        <taxon>Bacillaceae</taxon>
        <taxon>Shouchella</taxon>
    </lineage>
</organism>
<gene>
    <name evidence="7" type="ORF">CHH72_12410</name>
</gene>
<evidence type="ECO:0000256" key="3">
    <source>
        <dbReference type="ARBA" id="ARBA00022741"/>
    </source>
</evidence>
<dbReference type="PANTHER" id="PTHR43085">
    <property type="entry name" value="HEXOKINASE FAMILY MEMBER"/>
    <property type="match status" value="1"/>
</dbReference>
<dbReference type="InterPro" id="IPR050306">
    <property type="entry name" value="PfkB_Carbo_kinase"/>
</dbReference>
<keyword evidence="2" id="KW-0808">Transferase</keyword>
<dbReference type="CDD" id="cd01166">
    <property type="entry name" value="KdgK"/>
    <property type="match status" value="1"/>
</dbReference>
<dbReference type="Pfam" id="PF00294">
    <property type="entry name" value="PfkB"/>
    <property type="match status" value="1"/>
</dbReference>
<dbReference type="InterPro" id="IPR029056">
    <property type="entry name" value="Ribokinase-like"/>
</dbReference>
<keyword evidence="4 7" id="KW-0418">Kinase</keyword>
<dbReference type="InterPro" id="IPR002173">
    <property type="entry name" value="Carboh/pur_kinase_PfkB_CS"/>
</dbReference>
<reference evidence="7 8" key="1">
    <citation type="submission" date="2017-07" db="EMBL/GenBank/DDBJ databases">
        <title>Isolation and whole genome analysis of endospore-forming bacteria from heroin.</title>
        <authorList>
            <person name="Kalinowski J."/>
            <person name="Ahrens B."/>
            <person name="Al-Dilaimi A."/>
            <person name="Winkler A."/>
            <person name="Wibberg D."/>
            <person name="Schleenbecker U."/>
            <person name="Ruckert C."/>
            <person name="Wolfel R."/>
            <person name="Grass G."/>
        </authorList>
    </citation>
    <scope>NUCLEOTIDE SEQUENCE [LARGE SCALE GENOMIC DNA]</scope>
    <source>
        <strain evidence="7 8">7539</strain>
    </source>
</reference>
<dbReference type="GO" id="GO:0005524">
    <property type="term" value="F:ATP binding"/>
    <property type="evidence" value="ECO:0007669"/>
    <property type="project" value="UniProtKB-KW"/>
</dbReference>
<dbReference type="Proteomes" id="UP000216207">
    <property type="component" value="Unassembled WGS sequence"/>
</dbReference>
<dbReference type="RefSeq" id="WP_095326715.1">
    <property type="nucleotide sequence ID" value="NZ_NPCC01000015.1"/>
</dbReference>
<dbReference type="PROSITE" id="PS00584">
    <property type="entry name" value="PFKB_KINASES_2"/>
    <property type="match status" value="1"/>
</dbReference>
<dbReference type="InterPro" id="IPR011611">
    <property type="entry name" value="PfkB_dom"/>
</dbReference>
<evidence type="ECO:0000313" key="8">
    <source>
        <dbReference type="Proteomes" id="UP000216207"/>
    </source>
</evidence>
<accession>A0A268NYC1</accession>
<evidence type="ECO:0000256" key="1">
    <source>
        <dbReference type="ARBA" id="ARBA00010688"/>
    </source>
</evidence>
<dbReference type="PANTHER" id="PTHR43085:SF1">
    <property type="entry name" value="PSEUDOURIDINE KINASE-RELATED"/>
    <property type="match status" value="1"/>
</dbReference>
<feature type="domain" description="Carbohydrate kinase PfkB" evidence="6">
    <location>
        <begin position="2"/>
        <end position="299"/>
    </location>
</feature>
<evidence type="ECO:0000256" key="5">
    <source>
        <dbReference type="ARBA" id="ARBA00022840"/>
    </source>
</evidence>
<comment type="caution">
    <text evidence="7">The sequence shown here is derived from an EMBL/GenBank/DDBJ whole genome shotgun (WGS) entry which is preliminary data.</text>
</comment>
<dbReference type="Gene3D" id="3.40.1190.20">
    <property type="match status" value="1"/>
</dbReference>
<protein>
    <submittedName>
        <fullName evidence="7">2-dehydro-3-deoxygluconokinase</fullName>
    </submittedName>
</protein>
<dbReference type="SUPFAM" id="SSF53613">
    <property type="entry name" value="Ribokinase-like"/>
    <property type="match status" value="1"/>
</dbReference>
<evidence type="ECO:0000256" key="2">
    <source>
        <dbReference type="ARBA" id="ARBA00022679"/>
    </source>
</evidence>
<keyword evidence="5" id="KW-0067">ATP-binding</keyword>
<dbReference type="AlphaFoldDB" id="A0A268NYC1"/>
<name>A0A268NYC1_SHOCL</name>
<keyword evidence="3" id="KW-0547">Nucleotide-binding</keyword>